<dbReference type="EMBL" id="GL877413">
    <property type="protein sequence ID" value="ELA47744.1"/>
    <property type="molecule type" value="Genomic_DNA"/>
</dbReference>
<evidence type="ECO:0000313" key="1">
    <source>
        <dbReference type="EMBL" id="ELA47744.1"/>
    </source>
</evidence>
<dbReference type="HOGENOM" id="CLU_1157140_0_0_1"/>
<protein>
    <submittedName>
        <fullName evidence="1">Uncharacterized protein</fullName>
    </submittedName>
</protein>
<accession>L2GVT0</accession>
<reference evidence="2" key="1">
    <citation type="submission" date="2011-03" db="EMBL/GenBank/DDBJ databases">
        <title>The genome sequence of Vavraia culicis strain floridensis.</title>
        <authorList>
            <consortium name="The Broad Institute Genome Sequencing Platform"/>
            <person name="Cuomo C."/>
            <person name="Becnel J."/>
            <person name="Sanscrainte N."/>
            <person name="Young S.K."/>
            <person name="Zeng Q."/>
            <person name="Gargeya S."/>
            <person name="Fitzgerald M."/>
            <person name="Haas B."/>
            <person name="Abouelleil A."/>
            <person name="Alvarado L."/>
            <person name="Arachchi H.M."/>
            <person name="Berlin A."/>
            <person name="Chapman S.B."/>
            <person name="Gearin G."/>
            <person name="Goldberg J."/>
            <person name="Griggs A."/>
            <person name="Gujja S."/>
            <person name="Hansen M."/>
            <person name="Heiman D."/>
            <person name="Howarth C."/>
            <person name="Larimer J."/>
            <person name="Lui A."/>
            <person name="MacDonald P.J.P."/>
            <person name="McCowen C."/>
            <person name="Montmayeur A."/>
            <person name="Murphy C."/>
            <person name="Neiman D."/>
            <person name="Pearson M."/>
            <person name="Priest M."/>
            <person name="Roberts A."/>
            <person name="Saif S."/>
            <person name="Shea T."/>
            <person name="Sisk P."/>
            <person name="Stolte C."/>
            <person name="Sykes S."/>
            <person name="Wortman J."/>
            <person name="Nusbaum C."/>
            <person name="Birren B."/>
        </authorList>
    </citation>
    <scope>NUCLEOTIDE SEQUENCE [LARGE SCALE GENOMIC DNA]</scope>
    <source>
        <strain evidence="2">floridensis</strain>
    </source>
</reference>
<proteinExistence type="predicted"/>
<dbReference type="OMA" id="LYYCVEN"/>
<dbReference type="OrthoDB" id="10396243at2759"/>
<dbReference type="RefSeq" id="XP_008073846.1">
    <property type="nucleotide sequence ID" value="XM_008075655.1"/>
</dbReference>
<evidence type="ECO:0000313" key="2">
    <source>
        <dbReference type="Proteomes" id="UP000011081"/>
    </source>
</evidence>
<dbReference type="GeneID" id="19878709"/>
<gene>
    <name evidence="1" type="ORF">VCUG_00826</name>
</gene>
<sequence length="240" mass="28237">MYSSISYDYHLFDVISQVKKYKYTTNMASMLLLIVLKIVVAMDDEKILEIFNDVEAATGKLIEQTDAIFHSVDCMRRLSQSAKQVFKCTRPAKFEFRKNPWVVQQIPETIDYYYNSLKYLEDNLSLFQAFIELSGMNREMTIDTSYTEKIKEHIANKQSITDFLMEKYHEKQVNNVFIEKSRLITNNISKAMLYIKQLYYCVENGNIIDVCFIKREIFRHQCDGCKESTKHNSKGMPVQL</sequence>
<dbReference type="InParanoid" id="L2GVT0"/>
<dbReference type="Proteomes" id="UP000011081">
    <property type="component" value="Unassembled WGS sequence"/>
</dbReference>
<dbReference type="VEuPathDB" id="MicrosporidiaDB:VCUG_00826"/>
<keyword evidence="2" id="KW-1185">Reference proteome</keyword>
<organism evidence="1 2">
    <name type="scientific">Vavraia culicis (isolate floridensis)</name>
    <name type="common">Microsporidian parasite</name>
    <dbReference type="NCBI Taxonomy" id="948595"/>
    <lineage>
        <taxon>Eukaryota</taxon>
        <taxon>Fungi</taxon>
        <taxon>Fungi incertae sedis</taxon>
        <taxon>Microsporidia</taxon>
        <taxon>Pleistophoridae</taxon>
        <taxon>Vavraia</taxon>
    </lineage>
</organism>
<dbReference type="AlphaFoldDB" id="L2GVT0"/>
<name>L2GVT0_VAVCU</name>